<gene>
    <name evidence="2" type="ORF">Rhow_006118</name>
</gene>
<dbReference type="PANTHER" id="PTHR42870:SF1">
    <property type="entry name" value="NON-SPECIFIC LIPID-TRANSFER PROTEIN-LIKE 2"/>
    <property type="match status" value="1"/>
</dbReference>
<dbReference type="AlphaFoldDB" id="A0A402CF60"/>
<dbReference type="InterPro" id="IPR016039">
    <property type="entry name" value="Thiolase-like"/>
</dbReference>
<dbReference type="Proteomes" id="UP000287519">
    <property type="component" value="Unassembled WGS sequence"/>
</dbReference>
<evidence type="ECO:0000313" key="3">
    <source>
        <dbReference type="Proteomes" id="UP000287519"/>
    </source>
</evidence>
<dbReference type="PIRSF" id="PIRSF000429">
    <property type="entry name" value="Ac-CoA_Ac_transf"/>
    <property type="match status" value="1"/>
</dbReference>
<comment type="caution">
    <text evidence="2">The sequence shown here is derived from an EMBL/GenBank/DDBJ whole genome shotgun (WGS) entry which is preliminary data.</text>
</comment>
<dbReference type="InterPro" id="IPR055140">
    <property type="entry name" value="Thiolase_C_2"/>
</dbReference>
<dbReference type="PANTHER" id="PTHR42870">
    <property type="entry name" value="ACETYL-COA C-ACETYLTRANSFERASE"/>
    <property type="match status" value="1"/>
</dbReference>
<feature type="domain" description="Thiolase C-terminal" evidence="1">
    <location>
        <begin position="232"/>
        <end position="349"/>
    </location>
</feature>
<evidence type="ECO:0000313" key="2">
    <source>
        <dbReference type="EMBL" id="GCE42179.1"/>
    </source>
</evidence>
<protein>
    <submittedName>
        <fullName evidence="2">Putative thiolase</fullName>
    </submittedName>
</protein>
<dbReference type="CDD" id="cd00829">
    <property type="entry name" value="SCP-x_thiolase"/>
    <property type="match status" value="1"/>
</dbReference>
<dbReference type="SUPFAM" id="SSF53901">
    <property type="entry name" value="Thiolase-like"/>
    <property type="match status" value="1"/>
</dbReference>
<keyword evidence="3" id="KW-1185">Reference proteome</keyword>
<proteinExistence type="predicted"/>
<dbReference type="Gene3D" id="3.40.47.10">
    <property type="match status" value="1"/>
</dbReference>
<sequence>MDMVADATRLALADAGIEPAEVAGVVTEASLTPKMAPIGDLAPVVGLDQVSVTAMSSPTGAGILQAIGIAAALVESGTADHVVSYFGIDWGTRSSGPNDYHAAMDAKSVIERPAGFVGPPLYFAAAMRRYGHVYGLSDHDTEDLLASIAMAARANATLHPGAQVNSPLTREDYDRSPMIASPVRKADCCLLSDGAVAVVVSNSQAVSPRGRAVSIRGWSWAQDRFDDASFYSQSPLPLLSATARASEDAFRLAGVAPANIDVAEIYDCFSPAIVLQLESAGFCAPGSAAEYTAAGALKTRGEHPTNTHGGLLSHGYLFGANHLAEAVTQLRHEAGQRQVRDAELAFVGAGPGRQYTALILEHAGE</sequence>
<reference evidence="2 3" key="1">
    <citation type="submission" date="2018-11" db="EMBL/GenBank/DDBJ databases">
        <title>Microbial catabolism of amino acid.</title>
        <authorList>
            <person name="Hibi M."/>
            <person name="Ogawa J."/>
        </authorList>
    </citation>
    <scope>NUCLEOTIDE SEQUENCE [LARGE SCALE GENOMIC DNA]</scope>
    <source>
        <strain evidence="2 3">C31-06</strain>
    </source>
</reference>
<name>A0A402CF60_RHOWR</name>
<dbReference type="EMBL" id="BHYM01000050">
    <property type="protein sequence ID" value="GCE42179.1"/>
    <property type="molecule type" value="Genomic_DNA"/>
</dbReference>
<organism evidence="2 3">
    <name type="scientific">Rhodococcus wratislaviensis</name>
    <name type="common">Tsukamurella wratislaviensis</name>
    <dbReference type="NCBI Taxonomy" id="44752"/>
    <lineage>
        <taxon>Bacteria</taxon>
        <taxon>Bacillati</taxon>
        <taxon>Actinomycetota</taxon>
        <taxon>Actinomycetes</taxon>
        <taxon>Mycobacteriales</taxon>
        <taxon>Nocardiaceae</taxon>
        <taxon>Rhodococcus</taxon>
    </lineage>
</organism>
<dbReference type="InterPro" id="IPR002155">
    <property type="entry name" value="Thiolase"/>
</dbReference>
<dbReference type="GO" id="GO:0016747">
    <property type="term" value="F:acyltransferase activity, transferring groups other than amino-acyl groups"/>
    <property type="evidence" value="ECO:0007669"/>
    <property type="project" value="InterPro"/>
</dbReference>
<accession>A0A402CF60</accession>
<evidence type="ECO:0000259" key="1">
    <source>
        <dbReference type="Pfam" id="PF22691"/>
    </source>
</evidence>
<dbReference type="Pfam" id="PF22691">
    <property type="entry name" value="Thiolase_C_1"/>
    <property type="match status" value="1"/>
</dbReference>